<sequence>MFDFCEFYRQISETYGENAMSEGVLLGRRRERGTTINGIAYYEILNLRSVVQNKRCEPQTVLVHDNMRQPIARLTKTLLDSFCWEQFYHPPYSPDLTPSVFHLFSHLKKCLADQHLPSDYEI</sequence>
<dbReference type="PANTHER" id="PTHR46060:SF1">
    <property type="entry name" value="MARINER MOS1 TRANSPOSASE-LIKE PROTEIN"/>
    <property type="match status" value="1"/>
</dbReference>
<dbReference type="Gene3D" id="3.30.420.10">
    <property type="entry name" value="Ribonuclease H-like superfamily/Ribonuclease H"/>
    <property type="match status" value="1"/>
</dbReference>
<reference evidence="1 2" key="1">
    <citation type="submission" date="2021-06" db="EMBL/GenBank/DDBJ databases">
        <title>Caerostris darwini draft genome.</title>
        <authorList>
            <person name="Kono N."/>
            <person name="Arakawa K."/>
        </authorList>
    </citation>
    <scope>NUCLEOTIDE SEQUENCE [LARGE SCALE GENOMIC DNA]</scope>
</reference>
<dbReference type="AlphaFoldDB" id="A0AAV4ME78"/>
<name>A0AAV4ME78_9ARAC</name>
<gene>
    <name evidence="1" type="primary">marinerT_131</name>
    <name evidence="1" type="ORF">CDAR_172391</name>
</gene>
<protein>
    <submittedName>
        <fullName evidence="1">Mariner Mos1 transposase</fullName>
    </submittedName>
</protein>
<dbReference type="InterPro" id="IPR052709">
    <property type="entry name" value="Transposase-MT_Hybrid"/>
</dbReference>
<dbReference type="EMBL" id="BPLQ01000392">
    <property type="protein sequence ID" value="GIX70734.1"/>
    <property type="molecule type" value="Genomic_DNA"/>
</dbReference>
<dbReference type="PANTHER" id="PTHR46060">
    <property type="entry name" value="MARINER MOS1 TRANSPOSASE-LIKE PROTEIN"/>
    <property type="match status" value="1"/>
</dbReference>
<evidence type="ECO:0000313" key="2">
    <source>
        <dbReference type="Proteomes" id="UP001054837"/>
    </source>
</evidence>
<dbReference type="InterPro" id="IPR036397">
    <property type="entry name" value="RNaseH_sf"/>
</dbReference>
<evidence type="ECO:0000313" key="1">
    <source>
        <dbReference type="EMBL" id="GIX70734.1"/>
    </source>
</evidence>
<dbReference type="Proteomes" id="UP001054837">
    <property type="component" value="Unassembled WGS sequence"/>
</dbReference>
<organism evidence="1 2">
    <name type="scientific">Caerostris darwini</name>
    <dbReference type="NCBI Taxonomy" id="1538125"/>
    <lineage>
        <taxon>Eukaryota</taxon>
        <taxon>Metazoa</taxon>
        <taxon>Ecdysozoa</taxon>
        <taxon>Arthropoda</taxon>
        <taxon>Chelicerata</taxon>
        <taxon>Arachnida</taxon>
        <taxon>Araneae</taxon>
        <taxon>Araneomorphae</taxon>
        <taxon>Entelegynae</taxon>
        <taxon>Araneoidea</taxon>
        <taxon>Araneidae</taxon>
        <taxon>Caerostris</taxon>
    </lineage>
</organism>
<keyword evidence="2" id="KW-1185">Reference proteome</keyword>
<dbReference type="GO" id="GO:0003676">
    <property type="term" value="F:nucleic acid binding"/>
    <property type="evidence" value="ECO:0007669"/>
    <property type="project" value="InterPro"/>
</dbReference>
<comment type="caution">
    <text evidence="1">The sequence shown here is derived from an EMBL/GenBank/DDBJ whole genome shotgun (WGS) entry which is preliminary data.</text>
</comment>
<accession>A0AAV4ME78</accession>
<proteinExistence type="predicted"/>